<accession>A0A2P2JVQ1</accession>
<name>A0A2P2JVQ1_RHIMU</name>
<protein>
    <submittedName>
        <fullName evidence="3">Uncharacterized protein MANES_14G035500</fullName>
    </submittedName>
</protein>
<dbReference type="PANTHER" id="PTHR33322:SF3">
    <property type="entry name" value="BAG FAMILY MOLECULAR CHAPERONE REGULATOR 7"/>
    <property type="match status" value="1"/>
</dbReference>
<keyword evidence="1" id="KW-0143">Chaperone</keyword>
<reference evidence="3" key="1">
    <citation type="submission" date="2018-02" db="EMBL/GenBank/DDBJ databases">
        <title>Rhizophora mucronata_Transcriptome.</title>
        <authorList>
            <person name="Meera S.P."/>
            <person name="Sreeshan A."/>
            <person name="Augustine A."/>
        </authorList>
    </citation>
    <scope>NUCLEOTIDE SEQUENCE</scope>
    <source>
        <tissue evidence="3">Leaf</tissue>
    </source>
</reference>
<dbReference type="GO" id="GO:0006457">
    <property type="term" value="P:protein folding"/>
    <property type="evidence" value="ECO:0007669"/>
    <property type="project" value="TreeGrafter"/>
</dbReference>
<feature type="region of interest" description="Disordered" evidence="2">
    <location>
        <begin position="188"/>
        <end position="212"/>
    </location>
</feature>
<dbReference type="EMBL" id="GGEC01017075">
    <property type="protein sequence ID" value="MBW97558.1"/>
    <property type="molecule type" value="Transcribed_RNA"/>
</dbReference>
<evidence type="ECO:0000256" key="1">
    <source>
        <dbReference type="ARBA" id="ARBA00023186"/>
    </source>
</evidence>
<dbReference type="PROSITE" id="PS50096">
    <property type="entry name" value="IQ"/>
    <property type="match status" value="1"/>
</dbReference>
<organism evidence="3">
    <name type="scientific">Rhizophora mucronata</name>
    <name type="common">Asiatic mangrove</name>
    <dbReference type="NCBI Taxonomy" id="61149"/>
    <lineage>
        <taxon>Eukaryota</taxon>
        <taxon>Viridiplantae</taxon>
        <taxon>Streptophyta</taxon>
        <taxon>Embryophyta</taxon>
        <taxon>Tracheophyta</taxon>
        <taxon>Spermatophyta</taxon>
        <taxon>Magnoliopsida</taxon>
        <taxon>eudicotyledons</taxon>
        <taxon>Gunneridae</taxon>
        <taxon>Pentapetalae</taxon>
        <taxon>rosids</taxon>
        <taxon>fabids</taxon>
        <taxon>Malpighiales</taxon>
        <taxon>Rhizophoraceae</taxon>
        <taxon>Rhizophora</taxon>
    </lineage>
</organism>
<dbReference type="PANTHER" id="PTHR33322">
    <property type="entry name" value="BAG DOMAIN CONTAINING PROTEIN, EXPRESSED"/>
    <property type="match status" value="1"/>
</dbReference>
<evidence type="ECO:0000313" key="3">
    <source>
        <dbReference type="EMBL" id="MBW97558.1"/>
    </source>
</evidence>
<evidence type="ECO:0000256" key="2">
    <source>
        <dbReference type="SAM" id="MobiDB-lite"/>
    </source>
</evidence>
<dbReference type="InterPro" id="IPR040400">
    <property type="entry name" value="BAG5/6/7/8"/>
</dbReference>
<sequence length="400" mass="45428">MSSSFQLAPAMSRCRRMEIFEPDCTSRFLKEASIFAPKTIAFPLFMAEEGTDDFSLALEFLNPSPSPFELVDLIQIERTPSFCSYKRIHQRFGTDLWLQSLCDRVSTLESSFDQLVYPNIRSGGRKYAWTAEIKGPVERKYKWTAEIKGDKEEKKAGPEKKYKWTTEIKDEGKQGPILRKYIFEASSGDASEGSESSGKKEKKIKKEKKKEEGATRLVEIEEPGDHGAIALRQAFAKRAGATRNRKGKHKELSPQDAALMIQVTFRAYLIRRSKALRALRELANAKSKLKEIRALFNNFSYRRQLTRNAGERQRFSEKIIVLLLTVDAIEGADLIVRAAKRSMVDELEAMLDVIDPQPSSKLLSLKRRTFDVPDGLIRKEIAEGVAQVVQMVEHEENGSP</sequence>
<proteinExistence type="predicted"/>
<dbReference type="SUPFAM" id="SSF63491">
    <property type="entry name" value="BAG domain"/>
    <property type="match status" value="1"/>
</dbReference>
<dbReference type="AlphaFoldDB" id="A0A2P2JVQ1"/>
<dbReference type="GO" id="GO:0009506">
    <property type="term" value="C:plasmodesma"/>
    <property type="evidence" value="ECO:0007669"/>
    <property type="project" value="TreeGrafter"/>
</dbReference>